<dbReference type="AlphaFoldDB" id="A0A6S6T5V7"/>
<name>A0A6S6T5V7_9BACT</name>
<sequence length="137" mass="16426">MKKCENFINEIVNFIKSNPVDDFEMTEKDTLYYIDWICDDNEYEEGEKKIYDEKYVKFSFGHSSSNPDLLRYDTFEELEESLIDMMGNMFCSYNFPIINGKVPSYTMLCEENGEWKVCHHNTLIHGERKNKKIIWEL</sequence>
<organism evidence="1">
    <name type="scientific">uncultured Sulfurovum sp</name>
    <dbReference type="NCBI Taxonomy" id="269237"/>
    <lineage>
        <taxon>Bacteria</taxon>
        <taxon>Pseudomonadati</taxon>
        <taxon>Campylobacterota</taxon>
        <taxon>Epsilonproteobacteria</taxon>
        <taxon>Campylobacterales</taxon>
        <taxon>Sulfurovaceae</taxon>
        <taxon>Sulfurovum</taxon>
        <taxon>environmental samples</taxon>
    </lineage>
</organism>
<evidence type="ECO:0000313" key="1">
    <source>
        <dbReference type="EMBL" id="CAA6810533.1"/>
    </source>
</evidence>
<dbReference type="EMBL" id="CACVAP010000060">
    <property type="protein sequence ID" value="CAA6810533.1"/>
    <property type="molecule type" value="Genomic_DNA"/>
</dbReference>
<proteinExistence type="predicted"/>
<protein>
    <submittedName>
        <fullName evidence="1">Uncharacterized protein</fullName>
    </submittedName>
</protein>
<reference evidence="1" key="1">
    <citation type="submission" date="2020-01" db="EMBL/GenBank/DDBJ databases">
        <authorList>
            <person name="Meier V. D."/>
            <person name="Meier V D."/>
        </authorList>
    </citation>
    <scope>NUCLEOTIDE SEQUENCE</scope>
    <source>
        <strain evidence="1">HLG_WM_MAG_06</strain>
    </source>
</reference>
<accession>A0A6S6T5V7</accession>
<gene>
    <name evidence="1" type="ORF">HELGO_WM18180</name>
</gene>